<gene>
    <name evidence="2" type="ORF">DSTB1V02_LOCUS12563</name>
</gene>
<dbReference type="InterPro" id="IPR026704">
    <property type="entry name" value="KATNIP"/>
</dbReference>
<reference evidence="2" key="1">
    <citation type="submission" date="2020-11" db="EMBL/GenBank/DDBJ databases">
        <authorList>
            <person name="Tran Van P."/>
        </authorList>
    </citation>
    <scope>NUCLEOTIDE SEQUENCE</scope>
</reference>
<keyword evidence="3" id="KW-1185">Reference proteome</keyword>
<dbReference type="PANTHER" id="PTHR21534">
    <property type="entry name" value="KATANIN-INTERACTING PROTEIN"/>
    <property type="match status" value="1"/>
</dbReference>
<protein>
    <recommendedName>
        <fullName evidence="1">KATNIP domain-containing protein</fullName>
    </recommendedName>
</protein>
<evidence type="ECO:0000313" key="2">
    <source>
        <dbReference type="EMBL" id="CAD7252810.1"/>
    </source>
</evidence>
<name>A0A7R9AEW0_9CRUS</name>
<dbReference type="Pfam" id="PF14652">
    <property type="entry name" value="DUF4457"/>
    <property type="match status" value="1"/>
</dbReference>
<feature type="domain" description="KATNIP" evidence="1">
    <location>
        <begin position="67"/>
        <end position="361"/>
    </location>
</feature>
<dbReference type="PANTHER" id="PTHR21534:SF0">
    <property type="entry name" value="KATANIN-INTERACTING PROTEIN"/>
    <property type="match status" value="1"/>
</dbReference>
<feature type="non-terminal residue" evidence="2">
    <location>
        <position position="1"/>
    </location>
</feature>
<evidence type="ECO:0000259" key="1">
    <source>
        <dbReference type="Pfam" id="PF14652"/>
    </source>
</evidence>
<evidence type="ECO:0000313" key="3">
    <source>
        <dbReference type="Proteomes" id="UP000677054"/>
    </source>
</evidence>
<accession>A0A7R9AEW0</accession>
<dbReference type="EMBL" id="LR904392">
    <property type="protein sequence ID" value="CAD7252810.1"/>
    <property type="molecule type" value="Genomic_DNA"/>
</dbReference>
<dbReference type="OrthoDB" id="304622at2759"/>
<sequence>SSFDASNWESTKAEVEVQLARPRTRDLAEVEGARPHTAARCRGDLSRRVSLECQGQPGCKAVEVAVIFKDNWGDQELIGLTEIQVLNAAGVPIPLKASCVRPPPRVKDPTLQRLVNGHTMTQDPKHMWCQSLGGRELGVTFNLGRPETVTGFRIWNYNTSLDDSYRGVKRIQVKLDGQEVSPPRGFLVRKAPGHCHFDFAQEISLSPRNRPGYSGEDEEETTGMPSGFIYQFNLLSTWGDPYYVGLNGIEFYDRAGTRIPLDADHVAAYPSSVNELENAANDVRTPDKLVDGVNDTTDGRNMWLAPVLPHLINKVYVVFDYPVTVSMIKIWNYAKTPSRGVKEFSVLVDDLLVYTGVLEKVRLTLGSRNGVPHHTVLFSPDDMLLVQEATNLVGKGVVGEEVKMTNDHRLVRSPGQRPVVDQTLRPHTSQPARTTFFRRRKT</sequence>
<dbReference type="InterPro" id="IPR027859">
    <property type="entry name" value="KATNIP_dom"/>
</dbReference>
<organism evidence="2">
    <name type="scientific">Darwinula stevensoni</name>
    <dbReference type="NCBI Taxonomy" id="69355"/>
    <lineage>
        <taxon>Eukaryota</taxon>
        <taxon>Metazoa</taxon>
        <taxon>Ecdysozoa</taxon>
        <taxon>Arthropoda</taxon>
        <taxon>Crustacea</taxon>
        <taxon>Oligostraca</taxon>
        <taxon>Ostracoda</taxon>
        <taxon>Podocopa</taxon>
        <taxon>Podocopida</taxon>
        <taxon>Darwinulocopina</taxon>
        <taxon>Darwinuloidea</taxon>
        <taxon>Darwinulidae</taxon>
        <taxon>Darwinula</taxon>
    </lineage>
</organism>
<dbReference type="AlphaFoldDB" id="A0A7R9AEW0"/>
<dbReference type="EMBL" id="CAJPEV010004875">
    <property type="protein sequence ID" value="CAG0902440.1"/>
    <property type="molecule type" value="Genomic_DNA"/>
</dbReference>
<proteinExistence type="predicted"/>
<dbReference type="Proteomes" id="UP000677054">
    <property type="component" value="Unassembled WGS sequence"/>
</dbReference>